<feature type="domain" description="Alpha-L-arabinofuranosidase C-terminal" evidence="9">
    <location>
        <begin position="333"/>
        <end position="518"/>
    </location>
</feature>
<sequence>MITKHSVRFVKFYFLQTTTIFSLVFTALAVQQAWAAPNQVNISADLNVQGPTINKDIYGQFAEHLGRGIYEGLWVGKESSIPNTKGFRNDVVNALKAIQVPLVRWPGGCFADEYHWRDGIGDSKKRPIKVNTHWGGVEEDNAVGTHEFFDLVELLGADAYINGNLGSGSVQEMAEWMEYMTSDKRSSIANERRKNGREEPWDIAYFGIGNESWGCGGHMTPDYYTDLYRQYATFLKTPPGKKPKLVGSGGHTEDTSWTDILSTNIKRDLDGISYHFYTLPNSNWQNKGHATEFDYIDWFKTLERTMRIDTYLKENIAKLERNDPQGKIDLYVDEWGTWYDPEEGREPGFLYQQNTLRDAIVAAVNFNIFHQYAERVTMTNIAQMVNVLQAMILTDKEEMVLTPTYHAYGLYKVFQDATSIPFNINSDKYSHENQSLPAITASIAKGKDGRVYIALVNLDPKNAGKVTLNLKGTDASRLSGQVLTSSYITDKNTFKDKDMVKPHPFNANINDVSIPPKSIVVAAIL</sequence>
<dbReference type="PANTHER" id="PTHR43576">
    <property type="entry name" value="ALPHA-L-ARABINOFURANOSIDASE C-RELATED"/>
    <property type="match status" value="1"/>
</dbReference>
<accession>K6YIP5</accession>
<comment type="catalytic activity">
    <reaction evidence="1">
        <text>Hydrolysis of terminal non-reducing alpha-L-arabinofuranoside residues in alpha-L-arabinosides.</text>
        <dbReference type="EC" id="3.2.1.55"/>
    </reaction>
</comment>
<dbReference type="PANTHER" id="PTHR43576:SF2">
    <property type="entry name" value="INTRACELLULAR EXO-ALPHA-L-ARABINOFURANOSIDASE 2"/>
    <property type="match status" value="1"/>
</dbReference>
<evidence type="ECO:0000256" key="4">
    <source>
        <dbReference type="ARBA" id="ARBA00012670"/>
    </source>
</evidence>
<keyword evidence="8" id="KW-0732">Signal</keyword>
<comment type="caution">
    <text evidence="10">The sequence shown here is derived from an EMBL/GenBank/DDBJ whole genome shotgun (WGS) entry which is preliminary data.</text>
</comment>
<evidence type="ECO:0000313" key="10">
    <source>
        <dbReference type="EMBL" id="GAC16483.1"/>
    </source>
</evidence>
<proteinExistence type="inferred from homology"/>
<dbReference type="InterPro" id="IPR010720">
    <property type="entry name" value="Alpha-L-AF_C"/>
</dbReference>
<dbReference type="Proteomes" id="UP000006334">
    <property type="component" value="Unassembled WGS sequence"/>
</dbReference>
<dbReference type="SUPFAM" id="SSF51011">
    <property type="entry name" value="Glycosyl hydrolase domain"/>
    <property type="match status" value="1"/>
</dbReference>
<dbReference type="Pfam" id="PF22848">
    <property type="entry name" value="ASD1_dom"/>
    <property type="match status" value="1"/>
</dbReference>
<evidence type="ECO:0000259" key="9">
    <source>
        <dbReference type="SMART" id="SM00813"/>
    </source>
</evidence>
<keyword evidence="5" id="KW-0378">Hydrolase</keyword>
<evidence type="ECO:0000256" key="7">
    <source>
        <dbReference type="ARBA" id="ARBA00023295"/>
    </source>
</evidence>
<comment type="subunit">
    <text evidence="3">Homohexamer; trimer of dimers.</text>
</comment>
<dbReference type="AlphaFoldDB" id="K6YIP5"/>
<evidence type="ECO:0000256" key="6">
    <source>
        <dbReference type="ARBA" id="ARBA00023277"/>
    </source>
</evidence>
<dbReference type="OrthoDB" id="9758333at2"/>
<dbReference type="EC" id="3.2.1.55" evidence="4"/>
<evidence type="ECO:0000313" key="11">
    <source>
        <dbReference type="Proteomes" id="UP000006334"/>
    </source>
</evidence>
<reference evidence="10 11" key="1">
    <citation type="journal article" date="2017" name="Antonie Van Leeuwenhoek">
        <title>Rhizobium rhizosphaerae sp. nov., a novel species isolated from rice rhizosphere.</title>
        <authorList>
            <person name="Zhao J.J."/>
            <person name="Zhang J."/>
            <person name="Zhang R.J."/>
            <person name="Zhang C.W."/>
            <person name="Yin H.Q."/>
            <person name="Zhang X.X."/>
        </authorList>
    </citation>
    <scope>NUCLEOTIDE SEQUENCE [LARGE SCALE GENOMIC DNA]</scope>
    <source>
        <strain evidence="10 11">E3</strain>
    </source>
</reference>
<dbReference type="Gene3D" id="2.60.40.1180">
    <property type="entry name" value="Golgi alpha-mannosidase II"/>
    <property type="match status" value="1"/>
</dbReference>
<evidence type="ECO:0000256" key="2">
    <source>
        <dbReference type="ARBA" id="ARBA00007186"/>
    </source>
</evidence>
<dbReference type="RefSeq" id="WP_008846285.1">
    <property type="nucleotide sequence ID" value="NZ_BAEN01000076.1"/>
</dbReference>
<evidence type="ECO:0000256" key="3">
    <source>
        <dbReference type="ARBA" id="ARBA00011165"/>
    </source>
</evidence>
<dbReference type="GO" id="GO:0046556">
    <property type="term" value="F:alpha-L-arabinofuranosidase activity"/>
    <property type="evidence" value="ECO:0007669"/>
    <property type="project" value="UniProtKB-EC"/>
</dbReference>
<dbReference type="Gene3D" id="3.20.20.80">
    <property type="entry name" value="Glycosidases"/>
    <property type="match status" value="1"/>
</dbReference>
<dbReference type="InterPro" id="IPR013780">
    <property type="entry name" value="Glyco_hydro_b"/>
</dbReference>
<dbReference type="SMART" id="SM00813">
    <property type="entry name" value="Alpha-L-AF_C"/>
    <property type="match status" value="1"/>
</dbReference>
<feature type="chain" id="PRO_5003897311" description="non-reducing end alpha-L-arabinofuranosidase" evidence="8">
    <location>
        <begin position="36"/>
        <end position="525"/>
    </location>
</feature>
<dbReference type="InterPro" id="IPR055235">
    <property type="entry name" value="ASD1_cat"/>
</dbReference>
<evidence type="ECO:0000256" key="5">
    <source>
        <dbReference type="ARBA" id="ARBA00022801"/>
    </source>
</evidence>
<gene>
    <name evidence="10" type="primary">xsa</name>
    <name evidence="10" type="ORF">GLIP_3872</name>
</gene>
<comment type="similarity">
    <text evidence="2">Belongs to the glycosyl hydrolase 51 family.</text>
</comment>
<keyword evidence="7" id="KW-0326">Glycosidase</keyword>
<dbReference type="GO" id="GO:0000272">
    <property type="term" value="P:polysaccharide catabolic process"/>
    <property type="evidence" value="ECO:0007669"/>
    <property type="project" value="TreeGrafter"/>
</dbReference>
<dbReference type="STRING" id="1127673.GLIP_3872"/>
<dbReference type="InterPro" id="IPR017853">
    <property type="entry name" value="GH"/>
</dbReference>
<dbReference type="GO" id="GO:0046373">
    <property type="term" value="P:L-arabinose metabolic process"/>
    <property type="evidence" value="ECO:0007669"/>
    <property type="project" value="InterPro"/>
</dbReference>
<evidence type="ECO:0000256" key="8">
    <source>
        <dbReference type="SAM" id="SignalP"/>
    </source>
</evidence>
<organism evidence="10 11">
    <name type="scientific">Aliiglaciecola lipolytica E3</name>
    <dbReference type="NCBI Taxonomy" id="1127673"/>
    <lineage>
        <taxon>Bacteria</taxon>
        <taxon>Pseudomonadati</taxon>
        <taxon>Pseudomonadota</taxon>
        <taxon>Gammaproteobacteria</taxon>
        <taxon>Alteromonadales</taxon>
        <taxon>Alteromonadaceae</taxon>
        <taxon>Aliiglaciecola</taxon>
    </lineage>
</organism>
<protein>
    <recommendedName>
        <fullName evidence="4">non-reducing end alpha-L-arabinofuranosidase</fullName>
        <ecNumber evidence="4">3.2.1.55</ecNumber>
    </recommendedName>
</protein>
<keyword evidence="6" id="KW-0119">Carbohydrate metabolism</keyword>
<dbReference type="EMBL" id="BAEN01000076">
    <property type="protein sequence ID" value="GAC16483.1"/>
    <property type="molecule type" value="Genomic_DNA"/>
</dbReference>
<feature type="signal peptide" evidence="8">
    <location>
        <begin position="1"/>
        <end position="35"/>
    </location>
</feature>
<keyword evidence="11" id="KW-1185">Reference proteome</keyword>
<dbReference type="Pfam" id="PF06964">
    <property type="entry name" value="Alpha-L-AF_C"/>
    <property type="match status" value="1"/>
</dbReference>
<evidence type="ECO:0000256" key="1">
    <source>
        <dbReference type="ARBA" id="ARBA00001462"/>
    </source>
</evidence>
<dbReference type="SUPFAM" id="SSF51445">
    <property type="entry name" value="(Trans)glycosidases"/>
    <property type="match status" value="1"/>
</dbReference>
<dbReference type="eggNOG" id="COG3534">
    <property type="taxonomic scope" value="Bacteria"/>
</dbReference>
<name>K6YIP5_9ALTE</name>